<comment type="subcellular location">
    <subcellularLocation>
        <location evidence="1 7">Membrane</location>
        <topology evidence="1 7">Multi-pass membrane protein</topology>
    </subcellularLocation>
</comment>
<evidence type="ECO:0000256" key="5">
    <source>
        <dbReference type="ARBA" id="ARBA00022989"/>
    </source>
</evidence>
<protein>
    <recommendedName>
        <fullName evidence="12">Solute carrier family 15 member 4</fullName>
    </recommendedName>
</protein>
<feature type="transmembrane region" description="Helical" evidence="9">
    <location>
        <begin position="240"/>
        <end position="259"/>
    </location>
</feature>
<dbReference type="InterPro" id="IPR000109">
    <property type="entry name" value="POT_fam"/>
</dbReference>
<evidence type="ECO:0000256" key="9">
    <source>
        <dbReference type="SAM" id="Phobius"/>
    </source>
</evidence>
<evidence type="ECO:0000256" key="8">
    <source>
        <dbReference type="SAM" id="MobiDB-lite"/>
    </source>
</evidence>
<feature type="transmembrane region" description="Helical" evidence="9">
    <location>
        <begin position="348"/>
        <end position="370"/>
    </location>
</feature>
<evidence type="ECO:0000256" key="4">
    <source>
        <dbReference type="ARBA" id="ARBA00022856"/>
    </source>
</evidence>
<accession>A0ABQ9F1K3</accession>
<comment type="caution">
    <text evidence="10">The sequence shown here is derived from an EMBL/GenBank/DDBJ whole genome shotgun (WGS) entry which is preliminary data.</text>
</comment>
<dbReference type="SUPFAM" id="SSF103473">
    <property type="entry name" value="MFS general substrate transporter"/>
    <property type="match status" value="1"/>
</dbReference>
<evidence type="ECO:0000313" key="10">
    <source>
        <dbReference type="EMBL" id="KAJ8311271.1"/>
    </source>
</evidence>
<keyword evidence="3 7" id="KW-0812">Transmembrane</keyword>
<dbReference type="EMBL" id="JARBDR010000516">
    <property type="protein sequence ID" value="KAJ8311271.1"/>
    <property type="molecule type" value="Genomic_DNA"/>
</dbReference>
<gene>
    <name evidence="10" type="ORF">KUTeg_011177</name>
</gene>
<reference evidence="10 11" key="1">
    <citation type="submission" date="2022-12" db="EMBL/GenBank/DDBJ databases">
        <title>Chromosome-level genome of Tegillarca granosa.</title>
        <authorList>
            <person name="Kim J."/>
        </authorList>
    </citation>
    <scope>NUCLEOTIDE SEQUENCE [LARGE SCALE GENOMIC DNA]</scope>
    <source>
        <strain evidence="10">Teg-2019</strain>
        <tissue evidence="10">Adductor muscle</tissue>
    </source>
</reference>
<proteinExistence type="inferred from homology"/>
<feature type="transmembrane region" description="Helical" evidence="9">
    <location>
        <begin position="95"/>
        <end position="118"/>
    </location>
</feature>
<evidence type="ECO:0000313" key="11">
    <source>
        <dbReference type="Proteomes" id="UP001217089"/>
    </source>
</evidence>
<sequence>MAQFNLEREERKPLLEPAESDMEKNNLAFEPNEEIMQNGYNKKTSETRETKITGKKLLVVGCILTTELCERLTYYSVVANLVLYCTSVLDLTSSTAATVSLVFSGTVYIIPVFGGYVADSLAGKYNTILGSGLIYVLGLFLLPASATDFQEWFGTDDEGAAYDLNVETRKIYFFMGMTFVAIGTGGIKANVGPFGAQQVDDLGPEAVQSFFNWFYWFINAGALIAYSGVAYIQQNISFQLGFLVPLVSMIIALIVFVAVKKQYINTPPGGSILTDSFGVCAATSCQGFDHARKHNGGKYENVMVDGVIAVLRTLPVFLLIIMYWAIYSQMQSTFFLQSERMDIRIGDVKMPAAVLNIFNTLIILILIPIMDRGVYPLLAKFNRSPTHLQRIGVGMILAAGSVIVAGVLEIYRKEELRTSGGIQQELGRRYI</sequence>
<dbReference type="Proteomes" id="UP001217089">
    <property type="component" value="Unassembled WGS sequence"/>
</dbReference>
<keyword evidence="11" id="KW-1185">Reference proteome</keyword>
<keyword evidence="7" id="KW-0813">Transport</keyword>
<evidence type="ECO:0000256" key="7">
    <source>
        <dbReference type="RuleBase" id="RU003755"/>
    </source>
</evidence>
<evidence type="ECO:0000256" key="1">
    <source>
        <dbReference type="ARBA" id="ARBA00004141"/>
    </source>
</evidence>
<dbReference type="PANTHER" id="PTHR11654">
    <property type="entry name" value="OLIGOPEPTIDE TRANSPORTER-RELATED"/>
    <property type="match status" value="1"/>
</dbReference>
<feature type="transmembrane region" description="Helical" evidence="9">
    <location>
        <begin position="125"/>
        <end position="146"/>
    </location>
</feature>
<evidence type="ECO:0000256" key="2">
    <source>
        <dbReference type="ARBA" id="ARBA00005982"/>
    </source>
</evidence>
<keyword evidence="5 9" id="KW-1133">Transmembrane helix</keyword>
<feature type="transmembrane region" description="Helical" evidence="9">
    <location>
        <begin position="213"/>
        <end position="233"/>
    </location>
</feature>
<feature type="transmembrane region" description="Helical" evidence="9">
    <location>
        <begin position="390"/>
        <end position="411"/>
    </location>
</feature>
<comment type="similarity">
    <text evidence="2 7">Belongs to the major facilitator superfamily. Proton-dependent oligopeptide transporter (POT/PTR) (TC 2.A.17) family.</text>
</comment>
<keyword evidence="6 9" id="KW-0472">Membrane</keyword>
<feature type="compositionally biased region" description="Basic and acidic residues" evidence="8">
    <location>
        <begin position="1"/>
        <end position="14"/>
    </location>
</feature>
<dbReference type="PROSITE" id="PS01023">
    <property type="entry name" value="PTR2_2"/>
    <property type="match status" value="1"/>
</dbReference>
<dbReference type="Pfam" id="PF00854">
    <property type="entry name" value="PTR2"/>
    <property type="match status" value="1"/>
</dbReference>
<feature type="transmembrane region" description="Helical" evidence="9">
    <location>
        <begin position="307"/>
        <end position="327"/>
    </location>
</feature>
<keyword evidence="4" id="KW-0653">Protein transport</keyword>
<evidence type="ECO:0000256" key="3">
    <source>
        <dbReference type="ARBA" id="ARBA00022692"/>
    </source>
</evidence>
<evidence type="ECO:0000256" key="6">
    <source>
        <dbReference type="ARBA" id="ARBA00023136"/>
    </source>
</evidence>
<dbReference type="InterPro" id="IPR018456">
    <property type="entry name" value="PTR2_symporter_CS"/>
</dbReference>
<evidence type="ECO:0008006" key="12">
    <source>
        <dbReference type="Google" id="ProtNLM"/>
    </source>
</evidence>
<name>A0ABQ9F1K3_TEGGR</name>
<keyword evidence="4" id="KW-0571">Peptide transport</keyword>
<feature type="region of interest" description="Disordered" evidence="8">
    <location>
        <begin position="1"/>
        <end position="23"/>
    </location>
</feature>
<organism evidence="10 11">
    <name type="scientific">Tegillarca granosa</name>
    <name type="common">Malaysian cockle</name>
    <name type="synonym">Anadara granosa</name>
    <dbReference type="NCBI Taxonomy" id="220873"/>
    <lineage>
        <taxon>Eukaryota</taxon>
        <taxon>Metazoa</taxon>
        <taxon>Spiralia</taxon>
        <taxon>Lophotrochozoa</taxon>
        <taxon>Mollusca</taxon>
        <taxon>Bivalvia</taxon>
        <taxon>Autobranchia</taxon>
        <taxon>Pteriomorphia</taxon>
        <taxon>Arcoida</taxon>
        <taxon>Arcoidea</taxon>
        <taxon>Arcidae</taxon>
        <taxon>Tegillarca</taxon>
    </lineage>
</organism>
<dbReference type="Gene3D" id="1.20.1250.20">
    <property type="entry name" value="MFS general substrate transporter like domains"/>
    <property type="match status" value="1"/>
</dbReference>
<dbReference type="InterPro" id="IPR036259">
    <property type="entry name" value="MFS_trans_sf"/>
</dbReference>